<gene>
    <name evidence="3" type="ORF">HXX76_003926</name>
</gene>
<proteinExistence type="predicted"/>
<evidence type="ECO:0000256" key="1">
    <source>
        <dbReference type="SAM" id="MobiDB-lite"/>
    </source>
</evidence>
<dbReference type="GO" id="GO:0006897">
    <property type="term" value="P:endocytosis"/>
    <property type="evidence" value="ECO:0007669"/>
    <property type="project" value="InterPro"/>
</dbReference>
<feature type="domain" description="NECAP PHear" evidence="2">
    <location>
        <begin position="1"/>
        <end position="137"/>
    </location>
</feature>
<evidence type="ECO:0000313" key="3">
    <source>
        <dbReference type="EMBL" id="KAG2441073.1"/>
    </source>
</evidence>
<feature type="compositionally biased region" description="Low complexity" evidence="1">
    <location>
        <begin position="219"/>
        <end position="232"/>
    </location>
</feature>
<dbReference type="OrthoDB" id="10265489at2759"/>
<accession>A0A835W870</accession>
<dbReference type="Proteomes" id="UP000650467">
    <property type="component" value="Unassembled WGS sequence"/>
</dbReference>
<feature type="compositionally biased region" description="Low complexity" evidence="1">
    <location>
        <begin position="244"/>
        <end position="256"/>
    </location>
</feature>
<dbReference type="GO" id="GO:0030125">
    <property type="term" value="C:clathrin vesicle coat"/>
    <property type="evidence" value="ECO:0007669"/>
    <property type="project" value="TreeGrafter"/>
</dbReference>
<dbReference type="PANTHER" id="PTHR12847">
    <property type="entry name" value="ATP-BINDING CASSETTE ABC TRANSPORTER-RELATED"/>
    <property type="match status" value="1"/>
</dbReference>
<dbReference type="Pfam" id="PF07933">
    <property type="entry name" value="DUF1681"/>
    <property type="match status" value="1"/>
</dbReference>
<feature type="region of interest" description="Disordered" evidence="1">
    <location>
        <begin position="195"/>
        <end position="256"/>
    </location>
</feature>
<feature type="compositionally biased region" description="Polar residues" evidence="1">
    <location>
        <begin position="233"/>
        <end position="243"/>
    </location>
</feature>
<dbReference type="AlphaFoldDB" id="A0A835W870"/>
<keyword evidence="4" id="KW-1185">Reference proteome</keyword>
<reference evidence="3" key="1">
    <citation type="journal article" date="2020" name="bioRxiv">
        <title>Comparative genomics of Chlamydomonas.</title>
        <authorList>
            <person name="Craig R.J."/>
            <person name="Hasan A.R."/>
            <person name="Ness R.W."/>
            <person name="Keightley P.D."/>
        </authorList>
    </citation>
    <scope>NUCLEOTIDE SEQUENCE</scope>
    <source>
        <strain evidence="3">SAG 7.73</strain>
    </source>
</reference>
<evidence type="ECO:0000259" key="2">
    <source>
        <dbReference type="Pfam" id="PF07933"/>
    </source>
</evidence>
<dbReference type="SUPFAM" id="SSF50729">
    <property type="entry name" value="PH domain-like"/>
    <property type="match status" value="1"/>
</dbReference>
<dbReference type="PANTHER" id="PTHR12847:SF3">
    <property type="entry name" value="EAR-BINDING COAT-ASSOCIATED PROTEIN 2, PUTATIVE, EXPRESSED-RELATED"/>
    <property type="match status" value="1"/>
</dbReference>
<organism evidence="3 4">
    <name type="scientific">Chlamydomonas incerta</name>
    <dbReference type="NCBI Taxonomy" id="51695"/>
    <lineage>
        <taxon>Eukaryota</taxon>
        <taxon>Viridiplantae</taxon>
        <taxon>Chlorophyta</taxon>
        <taxon>core chlorophytes</taxon>
        <taxon>Chlorophyceae</taxon>
        <taxon>CS clade</taxon>
        <taxon>Chlamydomonadales</taxon>
        <taxon>Chlamydomonadaceae</taxon>
        <taxon>Chlamydomonas</taxon>
    </lineage>
</organism>
<dbReference type="Gene3D" id="2.30.29.30">
    <property type="entry name" value="Pleckstrin-homology domain (PH domain)/Phosphotyrosine-binding domain (PTB)"/>
    <property type="match status" value="1"/>
</dbReference>
<sequence length="282" mass="28596">MEDVNSGELFAVCPVPYGQRNVAVEPVTDSSRYYVLRVEDPTTKRHAFLGMGFDNRTDAFDFNEALVRHEQQVARERAAKAKLAGGVGSAGPAGGGLADSTPAAAAASSSAAAEVDVLYRHTADLKLQEGQTMRVNMSGIKKQGAAGAPGGKGFFESAGVPAAGGILPPPPPALSASTSNHAAAVASTGTAHAWTMSLAPPPHDAPSAPVNPQQPQPPQQQQQHQPQLPQAQRSSGGVFTYSDSGTPAPGAVPAASGAVVHASGLAAPPPAAAAQEGWATFD</sequence>
<comment type="caution">
    <text evidence="3">The sequence shown here is derived from an EMBL/GenBank/DDBJ whole genome shotgun (WGS) entry which is preliminary data.</text>
</comment>
<dbReference type="InterPro" id="IPR011993">
    <property type="entry name" value="PH-like_dom_sf"/>
</dbReference>
<dbReference type="InterPro" id="IPR012466">
    <property type="entry name" value="NECAP_PHear"/>
</dbReference>
<protein>
    <recommendedName>
        <fullName evidence="2">NECAP PHear domain-containing protein</fullName>
    </recommendedName>
</protein>
<dbReference type="EMBL" id="JAEHOC010000006">
    <property type="protein sequence ID" value="KAG2441073.1"/>
    <property type="molecule type" value="Genomic_DNA"/>
</dbReference>
<name>A0A835W870_CHLIN</name>
<evidence type="ECO:0000313" key="4">
    <source>
        <dbReference type="Proteomes" id="UP000650467"/>
    </source>
</evidence>